<dbReference type="InterPro" id="IPR050464">
    <property type="entry name" value="Zeta_carotene_desat/Oxidored"/>
</dbReference>
<dbReference type="Proteomes" id="UP000587991">
    <property type="component" value="Unassembled WGS sequence"/>
</dbReference>
<accession>A0A847SJJ3</accession>
<gene>
    <name evidence="2" type="ORF">HF682_13025</name>
</gene>
<organism evidence="2 3">
    <name type="scientific">Leeia aquatica</name>
    <dbReference type="NCBI Taxonomy" id="2725557"/>
    <lineage>
        <taxon>Bacteria</taxon>
        <taxon>Pseudomonadati</taxon>
        <taxon>Pseudomonadota</taxon>
        <taxon>Betaproteobacteria</taxon>
        <taxon>Neisseriales</taxon>
        <taxon>Leeiaceae</taxon>
        <taxon>Leeia</taxon>
    </lineage>
</organism>
<reference evidence="2 3" key="1">
    <citation type="submission" date="2020-04" db="EMBL/GenBank/DDBJ databases">
        <title>Draft genome of Leeia sp. IMCC25680.</title>
        <authorList>
            <person name="Song J."/>
            <person name="Cho J.-C."/>
        </authorList>
    </citation>
    <scope>NUCLEOTIDE SEQUENCE [LARGE SCALE GENOMIC DNA]</scope>
    <source>
        <strain evidence="2 3">IMCC25680</strain>
    </source>
</reference>
<dbReference type="PROSITE" id="PS51257">
    <property type="entry name" value="PROKAR_LIPOPROTEIN"/>
    <property type="match status" value="1"/>
</dbReference>
<dbReference type="Gene3D" id="3.50.50.60">
    <property type="entry name" value="FAD/NAD(P)-binding domain"/>
    <property type="match status" value="1"/>
</dbReference>
<dbReference type="EMBL" id="JABAIM010000003">
    <property type="protein sequence ID" value="NLR76082.1"/>
    <property type="molecule type" value="Genomic_DNA"/>
</dbReference>
<dbReference type="PANTHER" id="PTHR42923">
    <property type="entry name" value="PROTOPORPHYRINOGEN OXIDASE"/>
    <property type="match status" value="1"/>
</dbReference>
<keyword evidence="3" id="KW-1185">Reference proteome</keyword>
<proteinExistence type="predicted"/>
<dbReference type="PANTHER" id="PTHR42923:SF39">
    <property type="entry name" value="AMINO OXIDASE"/>
    <property type="match status" value="1"/>
</dbReference>
<dbReference type="InterPro" id="IPR036188">
    <property type="entry name" value="FAD/NAD-bd_sf"/>
</dbReference>
<dbReference type="SUPFAM" id="SSF51905">
    <property type="entry name" value="FAD/NAD(P)-binding domain"/>
    <property type="match status" value="1"/>
</dbReference>
<dbReference type="Pfam" id="PF01593">
    <property type="entry name" value="Amino_oxidase"/>
    <property type="match status" value="1"/>
</dbReference>
<evidence type="ECO:0000313" key="2">
    <source>
        <dbReference type="EMBL" id="NLR76082.1"/>
    </source>
</evidence>
<dbReference type="Gene3D" id="3.90.660.10">
    <property type="match status" value="1"/>
</dbReference>
<dbReference type="AlphaFoldDB" id="A0A847SJJ3"/>
<dbReference type="GO" id="GO:0016491">
    <property type="term" value="F:oxidoreductase activity"/>
    <property type="evidence" value="ECO:0007669"/>
    <property type="project" value="InterPro"/>
</dbReference>
<comment type="caution">
    <text evidence="2">The sequence shown here is derived from an EMBL/GenBank/DDBJ whole genome shotgun (WGS) entry which is preliminary data.</text>
</comment>
<protein>
    <submittedName>
        <fullName evidence="2">NAD(P)-binding protein</fullName>
    </submittedName>
</protein>
<name>A0A847SJJ3_9NEIS</name>
<evidence type="ECO:0000313" key="3">
    <source>
        <dbReference type="Proteomes" id="UP000587991"/>
    </source>
</evidence>
<dbReference type="RefSeq" id="WP_168877758.1">
    <property type="nucleotide sequence ID" value="NZ_JABAIM010000003.1"/>
</dbReference>
<sequence length="535" mass="59733">MDRRRFLIGLSSLALAGCEAGSWLEVPTRVYQPGMATGHALRDLKQLPEPQAVWCTDTLILGSGAAGLSAGWQLRRQGYRNFLLLSGPEWYGNGASGQMGEVPYPRGAHYLPLPSLASSHVREMLAEMGVLRGDPQALRPEYDEQVLVQAPDERVFANGVWQEGQLPQRGRSADSLAQQQRFLAQVARLKRQVGRDGRPVFSVPLALSSQDPQWLALDRLSFAAWLDQQQLTDPVLRRWLDYSCRDDYGAPCDEVSAWAGLHYFAARGGHAANGEDGAVLTWPDGLNPVLRHLQRALEQDGQQRLHQGTALHIRLEQGKPVVLCRMDAKVVRIEAQQLICAMPLHVLQHVLPTLPEYGYQRQQALPHAAWLVSSFGLNRFPEEARGVELAWDNILHEGPGLGYVVATHQWLRTAKPQHTVFTAYQALSRQGPGDARRWLLQANREVLYDMAMCDLRQVYGRMDWWRAAREVEITVRAHGMSTPRPGFLTHPGLRALRDHTGPILFAHSDLSGLSLFEEASWWGVQAANRVLGNAA</sequence>
<feature type="domain" description="Amine oxidase" evidence="1">
    <location>
        <begin position="66"/>
        <end position="460"/>
    </location>
</feature>
<dbReference type="Gene3D" id="1.10.405.10">
    <property type="entry name" value="Guanine Nucleotide Dissociation Inhibitor, domain 1"/>
    <property type="match status" value="1"/>
</dbReference>
<dbReference type="InterPro" id="IPR002937">
    <property type="entry name" value="Amino_oxidase"/>
</dbReference>
<evidence type="ECO:0000259" key="1">
    <source>
        <dbReference type="Pfam" id="PF01593"/>
    </source>
</evidence>